<protein>
    <submittedName>
        <fullName evidence="1">Uncharacterized protein</fullName>
    </submittedName>
</protein>
<evidence type="ECO:0000313" key="2">
    <source>
        <dbReference type="Proteomes" id="UP001164743"/>
    </source>
</evidence>
<accession>A0ABY7CFG3</accession>
<name>A0ABY7CFG3_9BASI</name>
<evidence type="ECO:0000313" key="1">
    <source>
        <dbReference type="EMBL" id="WAQ83628.1"/>
    </source>
</evidence>
<keyword evidence="2" id="KW-1185">Reference proteome</keyword>
<dbReference type="GeneID" id="77809571"/>
<sequence length="119" mass="12621">MATMNDGMILHGARLRDARSACALGLDPSSDRSPVPGSGHACLLALPEPRPPGTGILAWTEGGARLHPVFPPPRRLPVTRTRRDGTGCTRWARVRGSVLVPGPDDPGKLIIRPSPTTHP</sequence>
<proteinExistence type="predicted"/>
<gene>
    <name evidence="1" type="ORF">PtA15_4A76</name>
</gene>
<dbReference type="Proteomes" id="UP001164743">
    <property type="component" value="Chromosome 4A"/>
</dbReference>
<dbReference type="EMBL" id="CP110424">
    <property type="protein sequence ID" value="WAQ83628.1"/>
    <property type="molecule type" value="Genomic_DNA"/>
</dbReference>
<organism evidence="1 2">
    <name type="scientific">Puccinia triticina</name>
    <dbReference type="NCBI Taxonomy" id="208348"/>
    <lineage>
        <taxon>Eukaryota</taxon>
        <taxon>Fungi</taxon>
        <taxon>Dikarya</taxon>
        <taxon>Basidiomycota</taxon>
        <taxon>Pucciniomycotina</taxon>
        <taxon>Pucciniomycetes</taxon>
        <taxon>Pucciniales</taxon>
        <taxon>Pucciniaceae</taxon>
        <taxon>Puccinia</taxon>
    </lineage>
</organism>
<dbReference type="RefSeq" id="XP_053019183.1">
    <property type="nucleotide sequence ID" value="XM_053168687.1"/>
</dbReference>
<reference evidence="1" key="1">
    <citation type="submission" date="2022-10" db="EMBL/GenBank/DDBJ databases">
        <title>Puccinia triticina Genome sequencing and assembly.</title>
        <authorList>
            <person name="Li C."/>
        </authorList>
    </citation>
    <scope>NUCLEOTIDE SEQUENCE</scope>
    <source>
        <strain evidence="1">Pt15</strain>
    </source>
</reference>